<dbReference type="EMBL" id="LSMT01000067">
    <property type="protein sequence ID" value="PFX29312.1"/>
    <property type="molecule type" value="Genomic_DNA"/>
</dbReference>
<dbReference type="Proteomes" id="UP000225706">
    <property type="component" value="Unassembled WGS sequence"/>
</dbReference>
<keyword evidence="3" id="KW-0862">Zinc</keyword>
<dbReference type="PANTHER" id="PTHR46927:SF3">
    <property type="entry name" value="THAP-TYPE DOMAIN-CONTAINING PROTEIN"/>
    <property type="match status" value="1"/>
</dbReference>
<name>A0A2B4SLE7_STYPI</name>
<dbReference type="AlphaFoldDB" id="A0A2B4SLE7"/>
<keyword evidence="9" id="KW-1185">Reference proteome</keyword>
<dbReference type="GO" id="GO:0008270">
    <property type="term" value="F:zinc ion binding"/>
    <property type="evidence" value="ECO:0007669"/>
    <property type="project" value="UniProtKB-KW"/>
</dbReference>
<keyword evidence="2 5" id="KW-0863">Zinc-finger</keyword>
<evidence type="ECO:0000256" key="3">
    <source>
        <dbReference type="ARBA" id="ARBA00022833"/>
    </source>
</evidence>
<dbReference type="SMART" id="SM00692">
    <property type="entry name" value="DM3"/>
    <property type="match status" value="1"/>
</dbReference>
<evidence type="ECO:0000259" key="7">
    <source>
        <dbReference type="PROSITE" id="PS50950"/>
    </source>
</evidence>
<proteinExistence type="predicted"/>
<protein>
    <submittedName>
        <fullName evidence="8">DNA transposase THAP9</fullName>
    </submittedName>
</protein>
<sequence>MHMFPSDDVTREKWVRFVRRHRAKWQPSKTSVLCSVHFELSSFEQRLDLNLGEGSSFKTKRWLKKDAVPTKDCVQQQENALSSREQRMTLPFPLTPVPRLETNVTYPPDIEPKDCCSTPATSEPTTTIKRLGQVQDSCRKVKQRRAVLQMEVARLKRINKDLLKKLQKESMSFSSDENDEEVPDKPIDQDPLDLSSEDSSSDEDKKDSDPEWKLLEEQAANVNDGNDEEEDNPVTINTVKVAPGTGNNIGGILLMRRELQ</sequence>
<dbReference type="InterPro" id="IPR052224">
    <property type="entry name" value="THAP_domain_protein"/>
</dbReference>
<comment type="caution">
    <text evidence="8">The sequence shown here is derived from an EMBL/GenBank/DDBJ whole genome shotgun (WGS) entry which is preliminary data.</text>
</comment>
<dbReference type="GO" id="GO:0003677">
    <property type="term" value="F:DNA binding"/>
    <property type="evidence" value="ECO:0007669"/>
    <property type="project" value="UniProtKB-UniRule"/>
</dbReference>
<feature type="domain" description="THAP-type" evidence="7">
    <location>
        <begin position="1"/>
        <end position="72"/>
    </location>
</feature>
<feature type="region of interest" description="Disordered" evidence="6">
    <location>
        <begin position="169"/>
        <end position="249"/>
    </location>
</feature>
<dbReference type="Pfam" id="PF05485">
    <property type="entry name" value="THAP"/>
    <property type="match status" value="1"/>
</dbReference>
<organism evidence="8 9">
    <name type="scientific">Stylophora pistillata</name>
    <name type="common">Smooth cauliflower coral</name>
    <dbReference type="NCBI Taxonomy" id="50429"/>
    <lineage>
        <taxon>Eukaryota</taxon>
        <taxon>Metazoa</taxon>
        <taxon>Cnidaria</taxon>
        <taxon>Anthozoa</taxon>
        <taxon>Hexacorallia</taxon>
        <taxon>Scleractinia</taxon>
        <taxon>Astrocoeniina</taxon>
        <taxon>Pocilloporidae</taxon>
        <taxon>Stylophora</taxon>
    </lineage>
</organism>
<dbReference type="PANTHER" id="PTHR46927">
    <property type="entry name" value="AGAP005574-PA"/>
    <property type="match status" value="1"/>
</dbReference>
<evidence type="ECO:0000256" key="6">
    <source>
        <dbReference type="SAM" id="MobiDB-lite"/>
    </source>
</evidence>
<feature type="compositionally biased region" description="Basic and acidic residues" evidence="6">
    <location>
        <begin position="202"/>
        <end position="216"/>
    </location>
</feature>
<evidence type="ECO:0000256" key="1">
    <source>
        <dbReference type="ARBA" id="ARBA00022723"/>
    </source>
</evidence>
<dbReference type="SUPFAM" id="SSF57716">
    <property type="entry name" value="Glucocorticoid receptor-like (DNA-binding domain)"/>
    <property type="match status" value="1"/>
</dbReference>
<evidence type="ECO:0000256" key="5">
    <source>
        <dbReference type="PROSITE-ProRule" id="PRU00309"/>
    </source>
</evidence>
<keyword evidence="1" id="KW-0479">Metal-binding</keyword>
<dbReference type="InterPro" id="IPR006612">
    <property type="entry name" value="THAP_Znf"/>
</dbReference>
<evidence type="ECO:0000313" key="9">
    <source>
        <dbReference type="Proteomes" id="UP000225706"/>
    </source>
</evidence>
<reference evidence="9" key="1">
    <citation type="journal article" date="2017" name="bioRxiv">
        <title>Comparative analysis of the genomes of Stylophora pistillata and Acropora digitifera provides evidence for extensive differences between species of corals.</title>
        <authorList>
            <person name="Voolstra C.R."/>
            <person name="Li Y."/>
            <person name="Liew Y.J."/>
            <person name="Baumgarten S."/>
            <person name="Zoccola D."/>
            <person name="Flot J.-F."/>
            <person name="Tambutte S."/>
            <person name="Allemand D."/>
            <person name="Aranda M."/>
        </authorList>
    </citation>
    <scope>NUCLEOTIDE SEQUENCE [LARGE SCALE GENOMIC DNA]</scope>
</reference>
<gene>
    <name evidence="8" type="primary">THAP9</name>
    <name evidence="8" type="ORF">AWC38_SpisGene5930</name>
</gene>
<accession>A0A2B4SLE7</accession>
<evidence type="ECO:0000313" key="8">
    <source>
        <dbReference type="EMBL" id="PFX29312.1"/>
    </source>
</evidence>
<dbReference type="PROSITE" id="PS50950">
    <property type="entry name" value="ZF_THAP"/>
    <property type="match status" value="1"/>
</dbReference>
<keyword evidence="4 5" id="KW-0238">DNA-binding</keyword>
<evidence type="ECO:0000256" key="2">
    <source>
        <dbReference type="ARBA" id="ARBA00022771"/>
    </source>
</evidence>
<evidence type="ECO:0000256" key="4">
    <source>
        <dbReference type="ARBA" id="ARBA00023125"/>
    </source>
</evidence>